<dbReference type="EMBL" id="JBHTBR010000002">
    <property type="protein sequence ID" value="MFC7291025.1"/>
    <property type="molecule type" value="Genomic_DNA"/>
</dbReference>
<evidence type="ECO:0000256" key="8">
    <source>
        <dbReference type="ARBA" id="ARBA00023229"/>
    </source>
</evidence>
<evidence type="ECO:0000256" key="3">
    <source>
        <dbReference type="ARBA" id="ARBA00017473"/>
    </source>
</evidence>
<dbReference type="NCBIfam" id="NF011202">
    <property type="entry name" value="PRK14608.1"/>
    <property type="match status" value="1"/>
</dbReference>
<accession>A0ABW2IIR7</accession>
<dbReference type="NCBIfam" id="TIGR00154">
    <property type="entry name" value="ispE"/>
    <property type="match status" value="1"/>
</dbReference>
<comment type="function">
    <text evidence="10">Catalyzes the phosphorylation of the position 2 hydroxy group of 4-diphosphocytidyl-2C-methyl-D-erythritol.</text>
</comment>
<dbReference type="Proteomes" id="UP001596492">
    <property type="component" value="Unassembled WGS sequence"/>
</dbReference>
<dbReference type="SUPFAM" id="SSF55060">
    <property type="entry name" value="GHMP Kinase, C-terminal domain"/>
    <property type="match status" value="1"/>
</dbReference>
<evidence type="ECO:0000256" key="1">
    <source>
        <dbReference type="ARBA" id="ARBA00009684"/>
    </source>
</evidence>
<keyword evidence="7 10" id="KW-0067">ATP-binding</keyword>
<feature type="active site" evidence="10">
    <location>
        <position position="16"/>
    </location>
</feature>
<feature type="domain" description="GHMP kinase N-terminal" evidence="11">
    <location>
        <begin position="75"/>
        <end position="152"/>
    </location>
</feature>
<sequence>MVDSATSLTTVWAPAKVNLYLHVGRPLEDGRHPLDSLVMFADASAADRVSVRPLKTVTLNVDGPNAKALKGEKQNLVLQAAKLLKDAAGRSDLGAALNLYKELPVAAGIGGGSADAAATLQALNRYWNIGFGDEALLNLGAELGADVPACLRSDPQIMRGIGEKLTPFSACGLPIVLVNPAVKLSTADVFRKFDELGMGADFKEREGPDSTGGPEALAKALEEYSNDLEAPTKLLCPAVNEVLTTLEKTEGALLARMSGSGPTCFAVFSSFEAAKAAAYVLSKRKKKWWVRATLLSGSQ</sequence>
<evidence type="ECO:0000259" key="11">
    <source>
        <dbReference type="Pfam" id="PF00288"/>
    </source>
</evidence>
<evidence type="ECO:0000256" key="6">
    <source>
        <dbReference type="ARBA" id="ARBA00022777"/>
    </source>
</evidence>
<dbReference type="PIRSF" id="PIRSF010376">
    <property type="entry name" value="IspE"/>
    <property type="match status" value="1"/>
</dbReference>
<evidence type="ECO:0000256" key="2">
    <source>
        <dbReference type="ARBA" id="ARBA00012052"/>
    </source>
</evidence>
<feature type="domain" description="GHMP kinase C-terminal" evidence="12">
    <location>
        <begin position="215"/>
        <end position="283"/>
    </location>
</feature>
<evidence type="ECO:0000256" key="10">
    <source>
        <dbReference type="HAMAP-Rule" id="MF_00061"/>
    </source>
</evidence>
<proteinExistence type="inferred from homology"/>
<keyword evidence="4 10" id="KW-0808">Transferase</keyword>
<dbReference type="Gene3D" id="3.30.70.890">
    <property type="entry name" value="GHMP kinase, C-terminal domain"/>
    <property type="match status" value="1"/>
</dbReference>
<dbReference type="InterPro" id="IPR036554">
    <property type="entry name" value="GHMP_kinase_C_sf"/>
</dbReference>
<keyword evidence="5 10" id="KW-0547">Nucleotide-binding</keyword>
<dbReference type="Gene3D" id="3.30.230.10">
    <property type="match status" value="1"/>
</dbReference>
<dbReference type="InterPro" id="IPR004424">
    <property type="entry name" value="IspE"/>
</dbReference>
<dbReference type="PANTHER" id="PTHR43527:SF2">
    <property type="entry name" value="4-DIPHOSPHOCYTIDYL-2-C-METHYL-D-ERYTHRITOL KINASE, CHLOROPLASTIC"/>
    <property type="match status" value="1"/>
</dbReference>
<gene>
    <name evidence="10" type="primary">ispE</name>
    <name evidence="13" type="ORF">ACFQS8_05315</name>
</gene>
<comment type="catalytic activity">
    <reaction evidence="10">
        <text>4-CDP-2-C-methyl-D-erythritol + ATP = 4-CDP-2-C-methyl-D-erythritol 2-phosphate + ADP + H(+)</text>
        <dbReference type="Rhea" id="RHEA:18437"/>
        <dbReference type="ChEBI" id="CHEBI:15378"/>
        <dbReference type="ChEBI" id="CHEBI:30616"/>
        <dbReference type="ChEBI" id="CHEBI:57823"/>
        <dbReference type="ChEBI" id="CHEBI:57919"/>
        <dbReference type="ChEBI" id="CHEBI:456216"/>
        <dbReference type="EC" id="2.7.1.148"/>
    </reaction>
</comment>
<feature type="binding site" evidence="10">
    <location>
        <begin position="104"/>
        <end position="114"/>
    </location>
    <ligand>
        <name>ATP</name>
        <dbReference type="ChEBI" id="CHEBI:30616"/>
    </ligand>
</feature>
<organism evidence="13 14">
    <name type="scientific">Hirschia litorea</name>
    <dbReference type="NCBI Taxonomy" id="1199156"/>
    <lineage>
        <taxon>Bacteria</taxon>
        <taxon>Pseudomonadati</taxon>
        <taxon>Pseudomonadota</taxon>
        <taxon>Alphaproteobacteria</taxon>
        <taxon>Hyphomonadales</taxon>
        <taxon>Hyphomonadaceae</taxon>
        <taxon>Hirschia</taxon>
    </lineage>
</organism>
<comment type="similarity">
    <text evidence="1 10">Belongs to the GHMP kinase family. IspE subfamily.</text>
</comment>
<keyword evidence="8 10" id="KW-0414">Isoprene biosynthesis</keyword>
<evidence type="ECO:0000256" key="4">
    <source>
        <dbReference type="ARBA" id="ARBA00022679"/>
    </source>
</evidence>
<feature type="active site" evidence="10">
    <location>
        <position position="146"/>
    </location>
</feature>
<dbReference type="Pfam" id="PF08544">
    <property type="entry name" value="GHMP_kinases_C"/>
    <property type="match status" value="1"/>
</dbReference>
<dbReference type="InterPro" id="IPR014721">
    <property type="entry name" value="Ribsml_uS5_D2-typ_fold_subgr"/>
</dbReference>
<comment type="caution">
    <text evidence="13">The sequence shown here is derived from an EMBL/GenBank/DDBJ whole genome shotgun (WGS) entry which is preliminary data.</text>
</comment>
<evidence type="ECO:0000256" key="7">
    <source>
        <dbReference type="ARBA" id="ARBA00022840"/>
    </source>
</evidence>
<dbReference type="Pfam" id="PF00288">
    <property type="entry name" value="GHMP_kinases_N"/>
    <property type="match status" value="1"/>
</dbReference>
<evidence type="ECO:0000313" key="14">
    <source>
        <dbReference type="Proteomes" id="UP001596492"/>
    </source>
</evidence>
<dbReference type="SUPFAM" id="SSF54211">
    <property type="entry name" value="Ribosomal protein S5 domain 2-like"/>
    <property type="match status" value="1"/>
</dbReference>
<dbReference type="InterPro" id="IPR020568">
    <property type="entry name" value="Ribosomal_Su5_D2-typ_SF"/>
</dbReference>
<reference evidence="14" key="1">
    <citation type="journal article" date="2019" name="Int. J. Syst. Evol. Microbiol.">
        <title>The Global Catalogue of Microorganisms (GCM) 10K type strain sequencing project: providing services to taxonomists for standard genome sequencing and annotation.</title>
        <authorList>
            <consortium name="The Broad Institute Genomics Platform"/>
            <consortium name="The Broad Institute Genome Sequencing Center for Infectious Disease"/>
            <person name="Wu L."/>
            <person name="Ma J."/>
        </authorList>
    </citation>
    <scope>NUCLEOTIDE SEQUENCE [LARGE SCALE GENOMIC DNA]</scope>
    <source>
        <strain evidence="14">CCUG 51308</strain>
    </source>
</reference>
<evidence type="ECO:0000259" key="12">
    <source>
        <dbReference type="Pfam" id="PF08544"/>
    </source>
</evidence>
<comment type="pathway">
    <text evidence="10">Isoprenoid biosynthesis; isopentenyl diphosphate biosynthesis via DXP pathway; isopentenyl diphosphate from 1-deoxy-D-xylulose 5-phosphate: step 3/6.</text>
</comment>
<dbReference type="GO" id="GO:0050515">
    <property type="term" value="F:4-(cytidine 5'-diphospho)-2-C-methyl-D-erythritol kinase activity"/>
    <property type="evidence" value="ECO:0007669"/>
    <property type="project" value="UniProtKB-EC"/>
</dbReference>
<protein>
    <recommendedName>
        <fullName evidence="3 10">4-diphosphocytidyl-2-C-methyl-D-erythritol kinase</fullName>
        <shortName evidence="10">CMK</shortName>
        <ecNumber evidence="2 10">2.7.1.148</ecNumber>
    </recommendedName>
    <alternativeName>
        <fullName evidence="9 10">4-(cytidine-5'-diphospho)-2-C-methyl-D-erythritol kinase</fullName>
    </alternativeName>
</protein>
<dbReference type="RefSeq" id="WP_382166225.1">
    <property type="nucleotide sequence ID" value="NZ_JBHTBR010000002.1"/>
</dbReference>
<keyword evidence="14" id="KW-1185">Reference proteome</keyword>
<keyword evidence="6 10" id="KW-0418">Kinase</keyword>
<name>A0ABW2IIR7_9PROT</name>
<evidence type="ECO:0000256" key="5">
    <source>
        <dbReference type="ARBA" id="ARBA00022741"/>
    </source>
</evidence>
<dbReference type="InterPro" id="IPR006204">
    <property type="entry name" value="GHMP_kinase_N_dom"/>
</dbReference>
<dbReference type="PANTHER" id="PTHR43527">
    <property type="entry name" value="4-DIPHOSPHOCYTIDYL-2-C-METHYL-D-ERYTHRITOL KINASE, CHLOROPLASTIC"/>
    <property type="match status" value="1"/>
</dbReference>
<evidence type="ECO:0000256" key="9">
    <source>
        <dbReference type="ARBA" id="ARBA00032554"/>
    </source>
</evidence>
<dbReference type="InterPro" id="IPR013750">
    <property type="entry name" value="GHMP_kinase_C_dom"/>
</dbReference>
<dbReference type="EC" id="2.7.1.148" evidence="2 10"/>
<evidence type="ECO:0000313" key="13">
    <source>
        <dbReference type="EMBL" id="MFC7291025.1"/>
    </source>
</evidence>
<dbReference type="HAMAP" id="MF_00061">
    <property type="entry name" value="IspE"/>
    <property type="match status" value="1"/>
</dbReference>